<sequence>MVNQLAVPELIGLSLGSLLIGIIAYLIKDKIDGKKDSVSSIRSLETSEKSLETSEKSLKNCQKEWQQAPWKLKPEMTLNTNVKKQLKQEQQMRRMNIQPSHQELKRVNPHFQNIFNQAKVAIALVNLQGKFVQVNQAFCDLIGYTSQELIKLQLSKITHPEERLSDSQWLNQLLKNSCEAFSREKRYVKKDGSIIWGQVTVSVMKDQAKKPQYFIVIINAISDRQETERHRDRFFVMSLDLLCIAGFDGYFKTLNPVFERILGYSSRELLAQPFIEFIHPDDRSTSLAELANLRQGKETIHFENRYRCRDGSYRWLSWTSAPYMEEKLIYAVARDITEEKKIEIALKDSEERFRQIVTTISDGLIVVNLEGNIRFVNLAAQELFVRSETELLEHPFGLPIVVDKITEICIQPSRNTLIVAEMRSAEITWEGEKGYLISLRNITDSYQANQKLAESEEKYRKIVETTNEGIWISDHHNKITFVNHQMSEILGYTVDKMMGMSLLTFIDAAQLSLVEKSGQKTEQSLPGTHDLKLRRQDGSELWAIVSTNALFNPEGDYMGTLGLITDITKRKRTEQALYDSEKRLEGILNSLQDVIWSADPKTRQSLYLNPAIQLVYGRPMEDFFRDPHLWLCMVHPEDQELVSHHLKLLEDKGSTEVHYRIIRPDGETRWLHSRSRLVYDEQGKSLRIDGINSDITERKQAEEQLQYNATHDTLTQLPNRLLFMDRLEHALERRRRYSDPLFAVLFLDLDEFKVINDSLGHALGDELLREIARRLQKSLRADDTLARLGGDEFTILLEEIHDVKDAIKIAERIHKDLTRPFNLEGQEIFTNTSIGIALSNGEYEAASEILRDADTAMYRAKAGGKACYAIFDQQMHASAVSRLQLETDLRRAIERQEFLVYYQPIISLQHDTLTGFEALIRWQHPQQGLVPPARFIPIAEETGLIVPIGEWILEQAAQQLKIWQTQYRNYESLKMSVNLSSKQLRDASLLGTIDRILSKTEIDNNALKVEITESILMENVQVAADVLIALRERNIEICLDDFGTGYSSLSYLHRFPVNTLKIDRSFVMRMRPNDENSEIVRAIVSLAHILGMEIIAEGIETELQLAQLKWIGCEQGQGYFFAKPLATSEVEALLKNPHYWANL</sequence>
<dbReference type="SUPFAM" id="SSF55073">
    <property type="entry name" value="Nucleotide cyclase"/>
    <property type="match status" value="1"/>
</dbReference>
<feature type="domain" description="GGDEF" evidence="5">
    <location>
        <begin position="740"/>
        <end position="873"/>
    </location>
</feature>
<feature type="domain" description="PAC" evidence="3">
    <location>
        <begin position="527"/>
        <end position="579"/>
    </location>
</feature>
<dbReference type="InterPro" id="IPR000160">
    <property type="entry name" value="GGDEF_dom"/>
</dbReference>
<dbReference type="KEGG" id="cyp:PCC8801_4425"/>
<dbReference type="InterPro" id="IPR001610">
    <property type="entry name" value="PAC"/>
</dbReference>
<evidence type="ECO:0000256" key="1">
    <source>
        <dbReference type="SAM" id="Phobius"/>
    </source>
</evidence>
<feature type="domain" description="PAS" evidence="2">
    <location>
        <begin position="248"/>
        <end position="297"/>
    </location>
</feature>
<dbReference type="NCBIfam" id="TIGR00254">
    <property type="entry name" value="GGDEF"/>
    <property type="match status" value="1"/>
</dbReference>
<dbReference type="InterPro" id="IPR000700">
    <property type="entry name" value="PAS-assoc_C"/>
</dbReference>
<dbReference type="SUPFAM" id="SSF55785">
    <property type="entry name" value="PYP-like sensor domain (PAS domain)"/>
    <property type="match status" value="5"/>
</dbReference>
<gene>
    <name evidence="6" type="ordered locus">PCC8801_4425</name>
</gene>
<proteinExistence type="predicted"/>
<dbReference type="Proteomes" id="UP000008204">
    <property type="component" value="Chromosome"/>
</dbReference>
<evidence type="ECO:0000259" key="2">
    <source>
        <dbReference type="PROSITE" id="PS50112"/>
    </source>
</evidence>
<keyword evidence="1" id="KW-1133">Transmembrane helix</keyword>
<feature type="domain" description="PAS" evidence="2">
    <location>
        <begin position="349"/>
        <end position="392"/>
    </location>
</feature>
<dbReference type="STRING" id="41431.PCC8801_4425"/>
<dbReference type="PROSITE" id="PS50887">
    <property type="entry name" value="GGDEF"/>
    <property type="match status" value="1"/>
</dbReference>
<dbReference type="Pfam" id="PF08447">
    <property type="entry name" value="PAS_3"/>
    <property type="match status" value="3"/>
</dbReference>
<dbReference type="InterPro" id="IPR013767">
    <property type="entry name" value="PAS_fold"/>
</dbReference>
<dbReference type="PROSITE" id="PS50112">
    <property type="entry name" value="PAS"/>
    <property type="match status" value="5"/>
</dbReference>
<feature type="domain" description="PAS" evidence="2">
    <location>
        <begin position="455"/>
        <end position="528"/>
    </location>
</feature>
<feature type="domain" description="PAS" evidence="2">
    <location>
        <begin position="580"/>
        <end position="653"/>
    </location>
</feature>
<dbReference type="SMART" id="SM00267">
    <property type="entry name" value="GGDEF"/>
    <property type="match status" value="1"/>
</dbReference>
<dbReference type="CDD" id="cd01948">
    <property type="entry name" value="EAL"/>
    <property type="match status" value="1"/>
</dbReference>
<dbReference type="HOGENOM" id="CLU_000445_70_20_3"/>
<dbReference type="InterPro" id="IPR052155">
    <property type="entry name" value="Biofilm_reg_signaling"/>
</dbReference>
<dbReference type="Gene3D" id="3.30.450.20">
    <property type="entry name" value="PAS domain"/>
    <property type="match status" value="5"/>
</dbReference>
<dbReference type="PROSITE" id="PS50113">
    <property type="entry name" value="PAC"/>
    <property type="match status" value="4"/>
</dbReference>
<keyword evidence="7" id="KW-1185">Reference proteome</keyword>
<accession>B7JWK6</accession>
<dbReference type="GO" id="GO:0006355">
    <property type="term" value="P:regulation of DNA-templated transcription"/>
    <property type="evidence" value="ECO:0007669"/>
    <property type="project" value="InterPro"/>
</dbReference>
<dbReference type="CDD" id="cd01949">
    <property type="entry name" value="GGDEF"/>
    <property type="match status" value="1"/>
</dbReference>
<dbReference type="InterPro" id="IPR029787">
    <property type="entry name" value="Nucleotide_cyclase"/>
</dbReference>
<feature type="domain" description="EAL" evidence="4">
    <location>
        <begin position="882"/>
        <end position="1138"/>
    </location>
</feature>
<dbReference type="eggNOG" id="COG5001">
    <property type="taxonomic scope" value="Bacteria"/>
</dbReference>
<dbReference type="PROSITE" id="PS50883">
    <property type="entry name" value="EAL"/>
    <property type="match status" value="1"/>
</dbReference>
<evidence type="ECO:0000259" key="3">
    <source>
        <dbReference type="PROSITE" id="PS50113"/>
    </source>
</evidence>
<feature type="domain" description="PAC" evidence="3">
    <location>
        <begin position="300"/>
        <end position="348"/>
    </location>
</feature>
<evidence type="ECO:0000313" key="7">
    <source>
        <dbReference type="Proteomes" id="UP000008204"/>
    </source>
</evidence>
<evidence type="ECO:0000259" key="4">
    <source>
        <dbReference type="PROSITE" id="PS50883"/>
    </source>
</evidence>
<feature type="domain" description="PAS" evidence="2">
    <location>
        <begin position="107"/>
        <end position="177"/>
    </location>
</feature>
<dbReference type="Pfam" id="PF13188">
    <property type="entry name" value="PAS_8"/>
    <property type="match status" value="1"/>
</dbReference>
<dbReference type="InterPro" id="IPR001633">
    <property type="entry name" value="EAL_dom"/>
</dbReference>
<dbReference type="SMART" id="SM00086">
    <property type="entry name" value="PAC"/>
    <property type="match status" value="5"/>
</dbReference>
<dbReference type="OrthoDB" id="442691at2"/>
<dbReference type="InterPro" id="IPR035965">
    <property type="entry name" value="PAS-like_dom_sf"/>
</dbReference>
<dbReference type="Gene3D" id="3.30.70.270">
    <property type="match status" value="1"/>
</dbReference>
<dbReference type="SUPFAM" id="SSF141868">
    <property type="entry name" value="EAL domain-like"/>
    <property type="match status" value="1"/>
</dbReference>
<dbReference type="InterPro" id="IPR043128">
    <property type="entry name" value="Rev_trsase/Diguanyl_cyclase"/>
</dbReference>
<dbReference type="PANTHER" id="PTHR44757:SF2">
    <property type="entry name" value="BIOFILM ARCHITECTURE MAINTENANCE PROTEIN MBAA"/>
    <property type="match status" value="1"/>
</dbReference>
<dbReference type="SMART" id="SM00052">
    <property type="entry name" value="EAL"/>
    <property type="match status" value="1"/>
</dbReference>
<keyword evidence="1" id="KW-0812">Transmembrane</keyword>
<feature type="transmembrane region" description="Helical" evidence="1">
    <location>
        <begin position="6"/>
        <end position="27"/>
    </location>
</feature>
<reference evidence="7" key="1">
    <citation type="journal article" date="2011" name="MBio">
        <title>Novel metabolic attributes of the genus Cyanothece, comprising a group of unicellular nitrogen-fixing Cyanobacteria.</title>
        <authorList>
            <person name="Bandyopadhyay A."/>
            <person name="Elvitigala T."/>
            <person name="Welsh E."/>
            <person name="Stockel J."/>
            <person name="Liberton M."/>
            <person name="Min H."/>
            <person name="Sherman L.A."/>
            <person name="Pakrasi H.B."/>
        </authorList>
    </citation>
    <scope>NUCLEOTIDE SEQUENCE [LARGE SCALE GENOMIC DNA]</scope>
    <source>
        <strain evidence="7">PCC 8801</strain>
    </source>
</reference>
<dbReference type="InterPro" id="IPR013655">
    <property type="entry name" value="PAS_fold_3"/>
</dbReference>
<dbReference type="FunFam" id="3.20.20.450:FF:000001">
    <property type="entry name" value="Cyclic di-GMP phosphodiesterase yahA"/>
    <property type="match status" value="1"/>
</dbReference>
<feature type="domain" description="PAC" evidence="3">
    <location>
        <begin position="655"/>
        <end position="707"/>
    </location>
</feature>
<feature type="domain" description="PAC" evidence="3">
    <location>
        <begin position="181"/>
        <end position="233"/>
    </location>
</feature>
<dbReference type="Pfam" id="PF00989">
    <property type="entry name" value="PAS"/>
    <property type="match status" value="1"/>
</dbReference>
<dbReference type="FunFam" id="3.30.70.270:FF:000001">
    <property type="entry name" value="Diguanylate cyclase domain protein"/>
    <property type="match status" value="1"/>
</dbReference>
<dbReference type="NCBIfam" id="TIGR00229">
    <property type="entry name" value="sensory_box"/>
    <property type="match status" value="5"/>
</dbReference>
<keyword evidence="1" id="KW-0472">Membrane</keyword>
<dbReference type="Pfam" id="PF00990">
    <property type="entry name" value="GGDEF"/>
    <property type="match status" value="1"/>
</dbReference>
<dbReference type="PANTHER" id="PTHR44757">
    <property type="entry name" value="DIGUANYLATE CYCLASE DGCP"/>
    <property type="match status" value="1"/>
</dbReference>
<dbReference type="RefSeq" id="WP_015957434.1">
    <property type="nucleotide sequence ID" value="NC_011726.1"/>
</dbReference>
<organism evidence="6 7">
    <name type="scientific">Rippkaea orientalis (strain PCC 8801 / RF-1)</name>
    <name type="common">Cyanothece sp. (strain PCC 8801)</name>
    <dbReference type="NCBI Taxonomy" id="41431"/>
    <lineage>
        <taxon>Bacteria</taxon>
        <taxon>Bacillati</taxon>
        <taxon>Cyanobacteriota</taxon>
        <taxon>Cyanophyceae</taxon>
        <taxon>Oscillatoriophycideae</taxon>
        <taxon>Chroococcales</taxon>
        <taxon>Aphanothecaceae</taxon>
        <taxon>Rippkaea</taxon>
        <taxon>Rippkaea orientalis</taxon>
    </lineage>
</organism>
<dbReference type="Pfam" id="PF00563">
    <property type="entry name" value="EAL"/>
    <property type="match status" value="1"/>
</dbReference>
<evidence type="ECO:0000259" key="5">
    <source>
        <dbReference type="PROSITE" id="PS50887"/>
    </source>
</evidence>
<dbReference type="CDD" id="cd00130">
    <property type="entry name" value="PAS"/>
    <property type="match status" value="5"/>
</dbReference>
<dbReference type="AlphaFoldDB" id="B7JWK6"/>
<dbReference type="SMART" id="SM00091">
    <property type="entry name" value="PAS"/>
    <property type="match status" value="5"/>
</dbReference>
<dbReference type="InterPro" id="IPR000014">
    <property type="entry name" value="PAS"/>
</dbReference>
<dbReference type="EMBL" id="CP001287">
    <property type="protein sequence ID" value="ACK68347.1"/>
    <property type="molecule type" value="Genomic_DNA"/>
</dbReference>
<evidence type="ECO:0000313" key="6">
    <source>
        <dbReference type="EMBL" id="ACK68347.1"/>
    </source>
</evidence>
<name>B7JWK6_RIPO1</name>
<dbReference type="InterPro" id="IPR035919">
    <property type="entry name" value="EAL_sf"/>
</dbReference>
<dbReference type="Gene3D" id="3.20.20.450">
    <property type="entry name" value="EAL domain"/>
    <property type="match status" value="1"/>
</dbReference>
<protein>
    <submittedName>
        <fullName evidence="6">Diguanylate cyclase/phosphodiesterase with PAS/PAC sensor(S)</fullName>
    </submittedName>
</protein>